<proteinExistence type="predicted"/>
<gene>
    <name evidence="2" type="ORF">SAMN04488045_0086</name>
</gene>
<keyword evidence="1" id="KW-0812">Transmembrane</keyword>
<evidence type="ECO:0000313" key="3">
    <source>
        <dbReference type="Proteomes" id="UP000236752"/>
    </source>
</evidence>
<accession>A0A1H5S4X2</accession>
<organism evidence="2 3">
    <name type="scientific">Thalassococcus halodurans</name>
    <dbReference type="NCBI Taxonomy" id="373675"/>
    <lineage>
        <taxon>Bacteria</taxon>
        <taxon>Pseudomonadati</taxon>
        <taxon>Pseudomonadota</taxon>
        <taxon>Alphaproteobacteria</taxon>
        <taxon>Rhodobacterales</taxon>
        <taxon>Roseobacteraceae</taxon>
        <taxon>Thalassococcus</taxon>
    </lineage>
</organism>
<evidence type="ECO:0000256" key="1">
    <source>
        <dbReference type="SAM" id="Phobius"/>
    </source>
</evidence>
<name>A0A1H5S4X2_9RHOB</name>
<dbReference type="Proteomes" id="UP000236752">
    <property type="component" value="Unassembled WGS sequence"/>
</dbReference>
<reference evidence="2 3" key="1">
    <citation type="submission" date="2016-10" db="EMBL/GenBank/DDBJ databases">
        <authorList>
            <person name="de Groot N.N."/>
        </authorList>
    </citation>
    <scope>NUCLEOTIDE SEQUENCE [LARGE SCALE GENOMIC DNA]</scope>
    <source>
        <strain evidence="2 3">DSM 26915</strain>
    </source>
</reference>
<feature type="transmembrane region" description="Helical" evidence="1">
    <location>
        <begin position="124"/>
        <end position="141"/>
    </location>
</feature>
<keyword evidence="3" id="KW-1185">Reference proteome</keyword>
<dbReference type="InterPro" id="IPR036034">
    <property type="entry name" value="PDZ_sf"/>
</dbReference>
<keyword evidence="1" id="KW-1133">Transmembrane helix</keyword>
<dbReference type="EMBL" id="FNUZ01000001">
    <property type="protein sequence ID" value="SEF44938.1"/>
    <property type="molecule type" value="Genomic_DNA"/>
</dbReference>
<protein>
    <recommendedName>
        <fullName evidence="4">PDZ domain-containing protein</fullName>
    </recommendedName>
</protein>
<dbReference type="Gene3D" id="2.30.42.10">
    <property type="match status" value="1"/>
</dbReference>
<sequence length="231" mass="25647">MEDTQENAEFGTLVLVAVWPKGRALGLREGDALESVNGVPFDGQVATLLQRIGTQGRTVALTFQRKGRRFVVLADSAALGKWKAGPEFKISGEYQRLYPEVMDNWEVFSDAEGRYEFQRLSRPIFALIMPPLWLAAMRLWGSLGVWFALMIIAMPAGTLVSILVAIMLSLYFWQAGTGLFRMDRLANGSVPIAILAATSEESLHVAIKILEPELEYKYAPRQSAGPVDRKV</sequence>
<feature type="transmembrane region" description="Helical" evidence="1">
    <location>
        <begin position="147"/>
        <end position="173"/>
    </location>
</feature>
<dbReference type="OrthoDB" id="7856966at2"/>
<dbReference type="SUPFAM" id="SSF50156">
    <property type="entry name" value="PDZ domain-like"/>
    <property type="match status" value="1"/>
</dbReference>
<keyword evidence="1" id="KW-0472">Membrane</keyword>
<dbReference type="AlphaFoldDB" id="A0A1H5S4X2"/>
<dbReference type="RefSeq" id="WP_103908513.1">
    <property type="nucleotide sequence ID" value="NZ_FNUZ01000001.1"/>
</dbReference>
<evidence type="ECO:0008006" key="4">
    <source>
        <dbReference type="Google" id="ProtNLM"/>
    </source>
</evidence>
<evidence type="ECO:0000313" key="2">
    <source>
        <dbReference type="EMBL" id="SEF44938.1"/>
    </source>
</evidence>